<dbReference type="EMBL" id="CP095053">
    <property type="protein sequence ID" value="UOR07419.1"/>
    <property type="molecule type" value="Genomic_DNA"/>
</dbReference>
<reference evidence="1 2" key="1">
    <citation type="submission" date="2022-04" db="EMBL/GenBank/DDBJ databases">
        <title>Hymenobacter sp. isolated from the air.</title>
        <authorList>
            <person name="Won M."/>
            <person name="Lee C.-M."/>
            <person name="Woen H.-Y."/>
            <person name="Kwon S.-W."/>
        </authorList>
    </citation>
    <scope>NUCLEOTIDE SEQUENCE [LARGE SCALE GENOMIC DNA]</scope>
    <source>
        <strain evidence="2">5413 J-13</strain>
    </source>
</reference>
<proteinExistence type="predicted"/>
<accession>A0A8T9T6H1</accession>
<organism evidence="1 2">
    <name type="scientific">Hymenobacter aerilatus</name>
    <dbReference type="NCBI Taxonomy" id="2932251"/>
    <lineage>
        <taxon>Bacteria</taxon>
        <taxon>Pseudomonadati</taxon>
        <taxon>Bacteroidota</taxon>
        <taxon>Cytophagia</taxon>
        <taxon>Cytophagales</taxon>
        <taxon>Hymenobacteraceae</taxon>
        <taxon>Hymenobacter</taxon>
    </lineage>
</organism>
<evidence type="ECO:0000313" key="1">
    <source>
        <dbReference type="EMBL" id="UOR07419.1"/>
    </source>
</evidence>
<keyword evidence="2" id="KW-1185">Reference proteome</keyword>
<dbReference type="AlphaFoldDB" id="A0A8T9T6H1"/>
<dbReference type="KEGG" id="haei:MUN82_10040"/>
<dbReference type="RefSeq" id="WP_245097149.1">
    <property type="nucleotide sequence ID" value="NZ_CP095053.1"/>
</dbReference>
<gene>
    <name evidence="1" type="ORF">MUN82_10040</name>
</gene>
<protein>
    <submittedName>
        <fullName evidence="1">Uncharacterized protein</fullName>
    </submittedName>
</protein>
<sequence length="83" mass="9553">MGARILAQFATEARAVADRYALAHIATDYNPRRTEGPYVCLYRWPFEEEYSTAFPAYTPEDAVANLEEALWQAYHSNQVISRH</sequence>
<name>A0A8T9T6H1_9BACT</name>
<dbReference type="Proteomes" id="UP000829925">
    <property type="component" value="Chromosome"/>
</dbReference>
<evidence type="ECO:0000313" key="2">
    <source>
        <dbReference type="Proteomes" id="UP000829925"/>
    </source>
</evidence>